<comment type="caution">
    <text evidence="12">The sequence shown here is derived from an EMBL/GenBank/DDBJ whole genome shotgun (WGS) entry which is preliminary data.</text>
</comment>
<sequence length="184" mass="21132">MMKTLVLVDEDDREVGVSEVINAHRGEGKLHRAVSVLVYRLRTVPELLIQKRSREKLLWGGFWSNTVCTHPAPEEAPLAAALRRLSEELGITVGREDPVYVAPFTYHAAFSDEYSEFEYDHVFVLSWDGVPRPDPLEVSEFAWMSWSGLINDLTVRPALYTPWFSRIVNLPQLTEYFRSLPQKV</sequence>
<dbReference type="PANTHER" id="PTHR10885">
    <property type="entry name" value="ISOPENTENYL-DIPHOSPHATE DELTA-ISOMERASE"/>
    <property type="match status" value="1"/>
</dbReference>
<dbReference type="GO" id="GO:0004452">
    <property type="term" value="F:isopentenyl-diphosphate delta-isomerase activity"/>
    <property type="evidence" value="ECO:0007669"/>
    <property type="project" value="UniProtKB-EC"/>
</dbReference>
<dbReference type="AlphaFoldDB" id="A0A1F5YN51"/>
<evidence type="ECO:0000256" key="6">
    <source>
        <dbReference type="ARBA" id="ARBA00022842"/>
    </source>
</evidence>
<dbReference type="STRING" id="1798374.A2Z33_07575"/>
<dbReference type="GO" id="GO:0046872">
    <property type="term" value="F:metal ion binding"/>
    <property type="evidence" value="ECO:0007669"/>
    <property type="project" value="UniProtKB-KW"/>
</dbReference>
<keyword evidence="7" id="KW-0464">Manganese</keyword>
<feature type="active site" evidence="10">
    <location>
        <position position="118"/>
    </location>
</feature>
<organism evidence="12 13">
    <name type="scientific">Candidatus Gottesmanbacteria bacterium RBG_16_52_11</name>
    <dbReference type="NCBI Taxonomy" id="1798374"/>
    <lineage>
        <taxon>Bacteria</taxon>
        <taxon>Candidatus Gottesmaniibacteriota</taxon>
    </lineage>
</organism>
<dbReference type="NCBIfam" id="NF002995">
    <property type="entry name" value="PRK03759.1"/>
    <property type="match status" value="1"/>
</dbReference>
<dbReference type="GO" id="GO:0050992">
    <property type="term" value="P:dimethylallyl diphosphate biosynthetic process"/>
    <property type="evidence" value="ECO:0007669"/>
    <property type="project" value="UniProtKB-UniPathway"/>
</dbReference>
<proteinExistence type="inferred from homology"/>
<keyword evidence="6" id="KW-0460">Magnesium</keyword>
<name>A0A1F5YN51_9BACT</name>
<comment type="similarity">
    <text evidence="2">Belongs to the IPP isomerase type 1 family.</text>
</comment>
<evidence type="ECO:0000256" key="4">
    <source>
        <dbReference type="ARBA" id="ARBA00022490"/>
    </source>
</evidence>
<dbReference type="EC" id="5.3.3.2" evidence="3"/>
<dbReference type="Proteomes" id="UP000178448">
    <property type="component" value="Unassembled WGS sequence"/>
</dbReference>
<comment type="pathway">
    <text evidence="1">Isoprenoid biosynthesis; dimethylallyl diphosphate biosynthesis; dimethylallyl diphosphate from isopentenyl diphosphate: step 1/1.</text>
</comment>
<feature type="active site" evidence="10">
    <location>
        <position position="68"/>
    </location>
</feature>
<dbReference type="PANTHER" id="PTHR10885:SF0">
    <property type="entry name" value="ISOPENTENYL-DIPHOSPHATE DELTA-ISOMERASE"/>
    <property type="match status" value="1"/>
</dbReference>
<dbReference type="UniPathway" id="UPA00059">
    <property type="reaction ID" value="UER00104"/>
</dbReference>
<dbReference type="EMBL" id="MFJD01000012">
    <property type="protein sequence ID" value="OGG01619.1"/>
    <property type="molecule type" value="Genomic_DNA"/>
</dbReference>
<evidence type="ECO:0000256" key="1">
    <source>
        <dbReference type="ARBA" id="ARBA00004826"/>
    </source>
</evidence>
<reference evidence="12 13" key="1">
    <citation type="journal article" date="2016" name="Nat. Commun.">
        <title>Thousands of microbial genomes shed light on interconnected biogeochemical processes in an aquifer system.</title>
        <authorList>
            <person name="Anantharaman K."/>
            <person name="Brown C.T."/>
            <person name="Hug L.A."/>
            <person name="Sharon I."/>
            <person name="Castelle C.J."/>
            <person name="Probst A.J."/>
            <person name="Thomas B.C."/>
            <person name="Singh A."/>
            <person name="Wilkins M.J."/>
            <person name="Karaoz U."/>
            <person name="Brodie E.L."/>
            <person name="Williams K.H."/>
            <person name="Hubbard S.S."/>
            <person name="Banfield J.F."/>
        </authorList>
    </citation>
    <scope>NUCLEOTIDE SEQUENCE [LARGE SCALE GENOMIC DNA]</scope>
</reference>
<dbReference type="Gene3D" id="3.90.79.10">
    <property type="entry name" value="Nucleoside Triphosphate Pyrophosphohydrolase"/>
    <property type="match status" value="1"/>
</dbReference>
<dbReference type="PIRSF" id="PIRSF018427">
    <property type="entry name" value="Isopntndiph_ism"/>
    <property type="match status" value="1"/>
</dbReference>
<dbReference type="PROSITE" id="PS51462">
    <property type="entry name" value="NUDIX"/>
    <property type="match status" value="1"/>
</dbReference>
<keyword evidence="9" id="KW-0413">Isomerase</keyword>
<protein>
    <recommendedName>
        <fullName evidence="3">isopentenyl-diphosphate Delta-isomerase</fullName>
        <ecNumber evidence="3">5.3.3.2</ecNumber>
    </recommendedName>
</protein>
<evidence type="ECO:0000256" key="2">
    <source>
        <dbReference type="ARBA" id="ARBA00007579"/>
    </source>
</evidence>
<evidence type="ECO:0000256" key="5">
    <source>
        <dbReference type="ARBA" id="ARBA00022723"/>
    </source>
</evidence>
<dbReference type="GO" id="GO:0005737">
    <property type="term" value="C:cytoplasm"/>
    <property type="evidence" value="ECO:0007669"/>
    <property type="project" value="TreeGrafter"/>
</dbReference>
<keyword evidence="8" id="KW-0414">Isoprene biosynthesis</keyword>
<dbReference type="InterPro" id="IPR056375">
    <property type="entry name" value="Idi_bact"/>
</dbReference>
<evidence type="ECO:0000256" key="9">
    <source>
        <dbReference type="ARBA" id="ARBA00023235"/>
    </source>
</evidence>
<dbReference type="CDD" id="cd02885">
    <property type="entry name" value="NUDIX_IPP_Isomerase"/>
    <property type="match status" value="1"/>
</dbReference>
<gene>
    <name evidence="12" type="ORF">A2Z33_07575</name>
</gene>
<dbReference type="InterPro" id="IPR015797">
    <property type="entry name" value="NUDIX_hydrolase-like_dom_sf"/>
</dbReference>
<dbReference type="GO" id="GO:0009240">
    <property type="term" value="P:isopentenyl diphosphate biosynthetic process"/>
    <property type="evidence" value="ECO:0007669"/>
    <property type="project" value="TreeGrafter"/>
</dbReference>
<dbReference type="Pfam" id="PF00293">
    <property type="entry name" value="NUDIX"/>
    <property type="match status" value="1"/>
</dbReference>
<accession>A0A1F5YN51</accession>
<feature type="domain" description="Nudix hydrolase" evidence="11">
    <location>
        <begin position="29"/>
        <end position="166"/>
    </location>
</feature>
<evidence type="ECO:0000313" key="13">
    <source>
        <dbReference type="Proteomes" id="UP000178448"/>
    </source>
</evidence>
<keyword evidence="4" id="KW-0963">Cytoplasm</keyword>
<keyword evidence="5" id="KW-0479">Metal-binding</keyword>
<dbReference type="InterPro" id="IPR000086">
    <property type="entry name" value="NUDIX_hydrolase_dom"/>
</dbReference>
<evidence type="ECO:0000256" key="3">
    <source>
        <dbReference type="ARBA" id="ARBA00012057"/>
    </source>
</evidence>
<evidence type="ECO:0000256" key="10">
    <source>
        <dbReference type="PIRSR" id="PIRSR018427-1"/>
    </source>
</evidence>
<evidence type="ECO:0000313" key="12">
    <source>
        <dbReference type="EMBL" id="OGG01619.1"/>
    </source>
</evidence>
<evidence type="ECO:0000259" key="11">
    <source>
        <dbReference type="PROSITE" id="PS51462"/>
    </source>
</evidence>
<evidence type="ECO:0000256" key="7">
    <source>
        <dbReference type="ARBA" id="ARBA00023211"/>
    </source>
</evidence>
<evidence type="ECO:0000256" key="8">
    <source>
        <dbReference type="ARBA" id="ARBA00023229"/>
    </source>
</evidence>
<dbReference type="InterPro" id="IPR011876">
    <property type="entry name" value="IsopentenylPP_isomerase_typ1"/>
</dbReference>
<dbReference type="SUPFAM" id="SSF55811">
    <property type="entry name" value="Nudix"/>
    <property type="match status" value="1"/>
</dbReference>
<dbReference type="HAMAP" id="MF_00202">
    <property type="entry name" value="Idi"/>
    <property type="match status" value="1"/>
</dbReference>